<dbReference type="FunFam" id="3.40.50.1860:FF:000002">
    <property type="entry name" value="Glutamate racemase"/>
    <property type="match status" value="1"/>
</dbReference>
<dbReference type="InterPro" id="IPR001920">
    <property type="entry name" value="Asp/Glu_race"/>
</dbReference>
<proteinExistence type="inferred from homology"/>
<gene>
    <name evidence="8 9" type="primary">murI</name>
    <name evidence="9" type="ORF">OSO01_02860</name>
</gene>
<dbReference type="PROSITE" id="PS00924">
    <property type="entry name" value="ASP_GLU_RACEMASE_2"/>
    <property type="match status" value="1"/>
</dbReference>
<protein>
    <recommendedName>
        <fullName evidence="7 8">Glutamate racemase</fullName>
        <ecNumber evidence="2 8">5.1.1.3</ecNumber>
    </recommendedName>
</protein>
<dbReference type="NCBIfam" id="NF002035">
    <property type="entry name" value="PRK00865.1-3"/>
    <property type="match status" value="1"/>
</dbReference>
<dbReference type="Proteomes" id="UP000321558">
    <property type="component" value="Unassembled WGS sequence"/>
</dbReference>
<evidence type="ECO:0000256" key="2">
    <source>
        <dbReference type="ARBA" id="ARBA00013090"/>
    </source>
</evidence>
<name>A0A511ZDL9_9BACI</name>
<dbReference type="PANTHER" id="PTHR21198:SF2">
    <property type="entry name" value="GLUTAMATE RACEMASE"/>
    <property type="match status" value="1"/>
</dbReference>
<dbReference type="GO" id="GO:0008881">
    <property type="term" value="F:glutamate racemase activity"/>
    <property type="evidence" value="ECO:0007669"/>
    <property type="project" value="UniProtKB-UniRule"/>
</dbReference>
<dbReference type="EMBL" id="BJYM01000001">
    <property type="protein sequence ID" value="GEN85547.1"/>
    <property type="molecule type" value="Genomic_DNA"/>
</dbReference>
<dbReference type="InterPro" id="IPR015942">
    <property type="entry name" value="Asp/Glu/hydantoin_racemase"/>
</dbReference>
<dbReference type="AlphaFoldDB" id="A0A511ZDL9"/>
<dbReference type="Gene3D" id="3.40.50.1860">
    <property type="match status" value="2"/>
</dbReference>
<sequence length="271" mass="30012">MKQPIGVIDSGVGGLTVVHELMRQLPKEPLIYLGDTARCPYGPRTEEEVKQFTWEMVRFLLGKNIKMLVIACNTATAFTIKDLQKELDIPVIGVIKPGARAAIKSTENNYIGVIGTEGTVRSGAYSYALRKIKSDIEVISLACPSFVPMVEKGVLDGPEAKQVVENALAPILEHDKMDTLILGCTHYPLLKDTIQEVVGKKIIVISSSEETARETSTTLDIHQIANHDDHMPPHQFYATGDLDIFIEITEKIFKDSNFEVLTIKHADLQNI</sequence>
<dbReference type="STRING" id="582851.GCA_900162665_02515"/>
<keyword evidence="6 8" id="KW-0961">Cell wall biogenesis/degradation</keyword>
<dbReference type="Pfam" id="PF01177">
    <property type="entry name" value="Asp_Glu_race"/>
    <property type="match status" value="1"/>
</dbReference>
<comment type="similarity">
    <text evidence="8">Belongs to the aspartate/glutamate racemases family.</text>
</comment>
<reference evidence="9 10" key="1">
    <citation type="submission" date="2019-07" db="EMBL/GenBank/DDBJ databases">
        <title>Whole genome shotgun sequence of Oceanobacillus sojae NBRC 105379.</title>
        <authorList>
            <person name="Hosoyama A."/>
            <person name="Uohara A."/>
            <person name="Ohji S."/>
            <person name="Ichikawa N."/>
        </authorList>
    </citation>
    <scope>NUCLEOTIDE SEQUENCE [LARGE SCALE GENOMIC DNA]</scope>
    <source>
        <strain evidence="9 10">NBRC 105379</strain>
    </source>
</reference>
<dbReference type="InterPro" id="IPR018187">
    <property type="entry name" value="Asp/Glu_racemase_AS_1"/>
</dbReference>
<comment type="catalytic activity">
    <reaction evidence="1 8">
        <text>L-glutamate = D-glutamate</text>
        <dbReference type="Rhea" id="RHEA:12813"/>
        <dbReference type="ChEBI" id="CHEBI:29985"/>
        <dbReference type="ChEBI" id="CHEBI:29986"/>
        <dbReference type="EC" id="5.1.1.3"/>
    </reaction>
</comment>
<keyword evidence="3 8" id="KW-0133">Cell shape</keyword>
<evidence type="ECO:0000256" key="3">
    <source>
        <dbReference type="ARBA" id="ARBA00022960"/>
    </source>
</evidence>
<dbReference type="PROSITE" id="PS00923">
    <property type="entry name" value="ASP_GLU_RACEMASE_1"/>
    <property type="match status" value="1"/>
</dbReference>
<dbReference type="RefSeq" id="WP_147207941.1">
    <property type="nucleotide sequence ID" value="NZ_BJYM01000001.1"/>
</dbReference>
<keyword evidence="10" id="KW-1185">Reference proteome</keyword>
<evidence type="ECO:0000313" key="10">
    <source>
        <dbReference type="Proteomes" id="UP000321558"/>
    </source>
</evidence>
<dbReference type="PANTHER" id="PTHR21198">
    <property type="entry name" value="GLUTAMATE RACEMASE"/>
    <property type="match status" value="1"/>
</dbReference>
<dbReference type="EC" id="5.1.1.3" evidence="2 8"/>
<feature type="binding site" evidence="8">
    <location>
        <begin position="41"/>
        <end position="42"/>
    </location>
    <ligand>
        <name>substrate</name>
    </ligand>
</feature>
<accession>A0A511ZDL9</accession>
<dbReference type="NCBIfam" id="TIGR00067">
    <property type="entry name" value="glut_race"/>
    <property type="match status" value="1"/>
</dbReference>
<evidence type="ECO:0000256" key="7">
    <source>
        <dbReference type="ARBA" id="ARBA00070053"/>
    </source>
</evidence>
<evidence type="ECO:0000256" key="1">
    <source>
        <dbReference type="ARBA" id="ARBA00001602"/>
    </source>
</evidence>
<feature type="binding site" evidence="8">
    <location>
        <begin position="73"/>
        <end position="74"/>
    </location>
    <ligand>
        <name>substrate</name>
    </ligand>
</feature>
<dbReference type="OrthoDB" id="9801055at2"/>
<dbReference type="SUPFAM" id="SSF53681">
    <property type="entry name" value="Aspartate/glutamate racemase"/>
    <property type="match status" value="2"/>
</dbReference>
<comment type="pathway">
    <text evidence="8">Cell wall biogenesis; peptidoglycan biosynthesis.</text>
</comment>
<comment type="function">
    <text evidence="8">Provides the (R)-glutamate required for cell wall biosynthesis.</text>
</comment>
<evidence type="ECO:0000256" key="4">
    <source>
        <dbReference type="ARBA" id="ARBA00022984"/>
    </source>
</evidence>
<keyword evidence="4 8" id="KW-0573">Peptidoglycan synthesis</keyword>
<dbReference type="GO" id="GO:0071555">
    <property type="term" value="P:cell wall organization"/>
    <property type="evidence" value="ECO:0007669"/>
    <property type="project" value="UniProtKB-KW"/>
</dbReference>
<feature type="binding site" evidence="8">
    <location>
        <begin position="9"/>
        <end position="10"/>
    </location>
    <ligand>
        <name>substrate</name>
    </ligand>
</feature>
<keyword evidence="5 8" id="KW-0413">Isomerase</keyword>
<comment type="caution">
    <text evidence="9">The sequence shown here is derived from an EMBL/GenBank/DDBJ whole genome shotgun (WGS) entry which is preliminary data.</text>
</comment>
<feature type="binding site" evidence="8">
    <location>
        <begin position="185"/>
        <end position="186"/>
    </location>
    <ligand>
        <name>substrate</name>
    </ligand>
</feature>
<dbReference type="UniPathway" id="UPA00219"/>
<dbReference type="GO" id="GO:0042802">
    <property type="term" value="F:identical protein binding"/>
    <property type="evidence" value="ECO:0007669"/>
    <property type="project" value="UniProtKB-ARBA"/>
</dbReference>
<feature type="active site" description="Proton donor/acceptor" evidence="8">
    <location>
        <position position="184"/>
    </location>
</feature>
<evidence type="ECO:0000313" key="9">
    <source>
        <dbReference type="EMBL" id="GEN85547.1"/>
    </source>
</evidence>
<evidence type="ECO:0000256" key="8">
    <source>
        <dbReference type="HAMAP-Rule" id="MF_00258"/>
    </source>
</evidence>
<organism evidence="9 10">
    <name type="scientific">Oceanobacillus sojae</name>
    <dbReference type="NCBI Taxonomy" id="582851"/>
    <lineage>
        <taxon>Bacteria</taxon>
        <taxon>Bacillati</taxon>
        <taxon>Bacillota</taxon>
        <taxon>Bacilli</taxon>
        <taxon>Bacillales</taxon>
        <taxon>Bacillaceae</taxon>
        <taxon>Oceanobacillus</taxon>
    </lineage>
</organism>
<evidence type="ECO:0000256" key="5">
    <source>
        <dbReference type="ARBA" id="ARBA00023235"/>
    </source>
</evidence>
<dbReference type="GO" id="GO:0009252">
    <property type="term" value="P:peptidoglycan biosynthetic process"/>
    <property type="evidence" value="ECO:0007669"/>
    <property type="project" value="UniProtKB-UniRule"/>
</dbReference>
<feature type="active site" description="Proton donor/acceptor" evidence="8">
    <location>
        <position position="72"/>
    </location>
</feature>
<dbReference type="InterPro" id="IPR004391">
    <property type="entry name" value="Glu_race"/>
</dbReference>
<dbReference type="HAMAP" id="MF_00258">
    <property type="entry name" value="Glu_racemase"/>
    <property type="match status" value="1"/>
</dbReference>
<dbReference type="GO" id="GO:0008360">
    <property type="term" value="P:regulation of cell shape"/>
    <property type="evidence" value="ECO:0007669"/>
    <property type="project" value="UniProtKB-KW"/>
</dbReference>
<dbReference type="InterPro" id="IPR033134">
    <property type="entry name" value="Asp/Glu_racemase_AS_2"/>
</dbReference>
<evidence type="ECO:0000256" key="6">
    <source>
        <dbReference type="ARBA" id="ARBA00023316"/>
    </source>
</evidence>